<proteinExistence type="predicted"/>
<accession>A0ACA9Q3I3</accession>
<dbReference type="EMBL" id="CAJVPU010038891">
    <property type="protein sequence ID" value="CAG8735904.1"/>
    <property type="molecule type" value="Genomic_DNA"/>
</dbReference>
<organism evidence="1 2">
    <name type="scientific">Dentiscutata heterogama</name>
    <dbReference type="NCBI Taxonomy" id="1316150"/>
    <lineage>
        <taxon>Eukaryota</taxon>
        <taxon>Fungi</taxon>
        <taxon>Fungi incertae sedis</taxon>
        <taxon>Mucoromycota</taxon>
        <taxon>Glomeromycotina</taxon>
        <taxon>Glomeromycetes</taxon>
        <taxon>Diversisporales</taxon>
        <taxon>Gigasporaceae</taxon>
        <taxon>Dentiscutata</taxon>
    </lineage>
</organism>
<reference evidence="1" key="1">
    <citation type="submission" date="2021-06" db="EMBL/GenBank/DDBJ databases">
        <authorList>
            <person name="Kallberg Y."/>
            <person name="Tangrot J."/>
            <person name="Rosling A."/>
        </authorList>
    </citation>
    <scope>NUCLEOTIDE SEQUENCE</scope>
    <source>
        <strain evidence="1">IL203A</strain>
    </source>
</reference>
<evidence type="ECO:0000313" key="2">
    <source>
        <dbReference type="Proteomes" id="UP000789702"/>
    </source>
</evidence>
<protein>
    <submittedName>
        <fullName evidence="1">17258_t:CDS:1</fullName>
    </submittedName>
</protein>
<feature type="non-terminal residue" evidence="1">
    <location>
        <position position="45"/>
    </location>
</feature>
<sequence>NKHTISKMSDSEFVFIDFKECNTFKKNSKDFLIVDENAFASALKN</sequence>
<keyword evidence="2" id="KW-1185">Reference proteome</keyword>
<feature type="non-terminal residue" evidence="1">
    <location>
        <position position="1"/>
    </location>
</feature>
<dbReference type="Proteomes" id="UP000789702">
    <property type="component" value="Unassembled WGS sequence"/>
</dbReference>
<evidence type="ECO:0000313" key="1">
    <source>
        <dbReference type="EMBL" id="CAG8735904.1"/>
    </source>
</evidence>
<name>A0ACA9Q3I3_9GLOM</name>
<gene>
    <name evidence="1" type="ORF">DHETER_LOCUS13735</name>
</gene>
<comment type="caution">
    <text evidence="1">The sequence shown here is derived from an EMBL/GenBank/DDBJ whole genome shotgun (WGS) entry which is preliminary data.</text>
</comment>